<evidence type="ECO:0000256" key="8">
    <source>
        <dbReference type="ARBA" id="ARBA00023016"/>
    </source>
</evidence>
<dbReference type="SUPFAM" id="SSF54211">
    <property type="entry name" value="Ribosomal protein S5 domain 2-like"/>
    <property type="match status" value="1"/>
</dbReference>
<dbReference type="InterPro" id="IPR020588">
    <property type="entry name" value="RecA_ATP-bd"/>
</dbReference>
<evidence type="ECO:0000256" key="4">
    <source>
        <dbReference type="ARBA" id="ARBA00022771"/>
    </source>
</evidence>
<comment type="similarity">
    <text evidence="11 13">Belongs to the RecA family. RadA subfamily.</text>
</comment>
<evidence type="ECO:0000256" key="2">
    <source>
        <dbReference type="ARBA" id="ARBA00022741"/>
    </source>
</evidence>
<dbReference type="CDD" id="cd01121">
    <property type="entry name" value="RadA_SMS_N"/>
    <property type="match status" value="1"/>
</dbReference>
<dbReference type="InterPro" id="IPR003593">
    <property type="entry name" value="AAA+_ATPase"/>
</dbReference>
<reference evidence="16" key="1">
    <citation type="submission" date="2017-09" db="EMBL/GenBank/DDBJ databases">
        <title>Depth-based differentiation of microbial function through sediment-hosted aquifers and enrichment of novel symbionts in the deep terrestrial subsurface.</title>
        <authorList>
            <person name="Probst A.J."/>
            <person name="Ladd B."/>
            <person name="Jarett J.K."/>
            <person name="Geller-Mcgrath D.E."/>
            <person name="Sieber C.M.K."/>
            <person name="Emerson J.B."/>
            <person name="Anantharaman K."/>
            <person name="Thomas B.C."/>
            <person name="Malmstrom R."/>
            <person name="Stieglmeier M."/>
            <person name="Klingl A."/>
            <person name="Woyke T."/>
            <person name="Ryan C.M."/>
            <person name="Banfield J.F."/>
        </authorList>
    </citation>
    <scope>NUCLEOTIDE SEQUENCE [LARGE SCALE GENOMIC DNA]</scope>
</reference>
<comment type="caution">
    <text evidence="15">The sequence shown here is derived from an EMBL/GenBank/DDBJ whole genome shotgun (WGS) entry which is preliminary data.</text>
</comment>
<dbReference type="InterPro" id="IPR014721">
    <property type="entry name" value="Ribsml_uS5_D2-typ_fold_subgr"/>
</dbReference>
<dbReference type="GO" id="GO:0003684">
    <property type="term" value="F:damaged DNA binding"/>
    <property type="evidence" value="ECO:0007669"/>
    <property type="project" value="InterPro"/>
</dbReference>
<dbReference type="InterPro" id="IPR020568">
    <property type="entry name" value="Ribosomal_Su5_D2-typ_SF"/>
</dbReference>
<evidence type="ECO:0000256" key="7">
    <source>
        <dbReference type="ARBA" id="ARBA00022840"/>
    </source>
</evidence>
<dbReference type="Gene3D" id="3.30.230.10">
    <property type="match status" value="1"/>
</dbReference>
<dbReference type="GO" id="GO:0005524">
    <property type="term" value="F:ATP binding"/>
    <property type="evidence" value="ECO:0007669"/>
    <property type="project" value="UniProtKB-UniRule"/>
</dbReference>
<keyword evidence="6 13" id="KW-0862">Zinc</keyword>
<organism evidence="15 16">
    <name type="scientific">Candidatus Falkowbacteria bacterium CG10_big_fil_rev_8_21_14_0_10_39_9</name>
    <dbReference type="NCBI Taxonomy" id="1974566"/>
    <lineage>
        <taxon>Bacteria</taxon>
        <taxon>Candidatus Falkowiibacteriota</taxon>
    </lineage>
</organism>
<keyword evidence="3 11" id="KW-0227">DNA damage</keyword>
<dbReference type="SUPFAM" id="SSF52540">
    <property type="entry name" value="P-loop containing nucleoside triphosphate hydrolases"/>
    <property type="match status" value="1"/>
</dbReference>
<dbReference type="GO" id="GO:0008270">
    <property type="term" value="F:zinc ion binding"/>
    <property type="evidence" value="ECO:0007669"/>
    <property type="project" value="UniProtKB-KW"/>
</dbReference>
<dbReference type="Pfam" id="PF13541">
    <property type="entry name" value="ChlI"/>
    <property type="match status" value="1"/>
</dbReference>
<evidence type="ECO:0000259" key="14">
    <source>
        <dbReference type="PROSITE" id="PS50162"/>
    </source>
</evidence>
<feature type="binding site" evidence="11">
    <location>
        <begin position="103"/>
        <end position="110"/>
    </location>
    <ligand>
        <name>ATP</name>
        <dbReference type="ChEBI" id="CHEBI:30616"/>
    </ligand>
</feature>
<protein>
    <recommendedName>
        <fullName evidence="11 12">DNA repair protein RadA</fullName>
    </recommendedName>
</protein>
<dbReference type="Proteomes" id="UP000228900">
    <property type="component" value="Unassembled WGS sequence"/>
</dbReference>
<dbReference type="Gene3D" id="3.40.50.300">
    <property type="entry name" value="P-loop containing nucleotide triphosphate hydrolases"/>
    <property type="match status" value="1"/>
</dbReference>
<evidence type="ECO:0000256" key="11">
    <source>
        <dbReference type="HAMAP-Rule" id="MF_01498"/>
    </source>
</evidence>
<keyword evidence="9 11" id="KW-0238">DNA-binding</keyword>
<evidence type="ECO:0000256" key="6">
    <source>
        <dbReference type="ARBA" id="ARBA00022833"/>
    </source>
</evidence>
<feature type="domain" description="RecA family profile 1" evidence="14">
    <location>
        <begin position="74"/>
        <end position="224"/>
    </location>
</feature>
<dbReference type="SMART" id="SM00382">
    <property type="entry name" value="AAA"/>
    <property type="match status" value="1"/>
</dbReference>
<dbReference type="PANTHER" id="PTHR32472:SF10">
    <property type="entry name" value="DNA REPAIR PROTEIN RADA-LIKE PROTEIN"/>
    <property type="match status" value="1"/>
</dbReference>
<dbReference type="PRINTS" id="PR01874">
    <property type="entry name" value="DNAREPAIRADA"/>
</dbReference>
<feature type="region of interest" description="Lon-protease-like" evidence="11">
    <location>
        <begin position="360"/>
        <end position="464"/>
    </location>
</feature>
<dbReference type="InterPro" id="IPR041166">
    <property type="entry name" value="Rubredoxin_2"/>
</dbReference>
<dbReference type="NCBIfam" id="TIGR00416">
    <property type="entry name" value="sms"/>
    <property type="match status" value="1"/>
</dbReference>
<dbReference type="GO" id="GO:0016787">
    <property type="term" value="F:hydrolase activity"/>
    <property type="evidence" value="ECO:0007669"/>
    <property type="project" value="UniProtKB-KW"/>
</dbReference>
<comment type="function">
    <text evidence="13">DNA-dependent ATPase involved in processing of recombination intermediates, plays a role in repairing DNA breaks. Stimulates the branch migration of RecA-mediated strand transfer reactions, allowing the 3' invading strand to extend heteroduplex DNA faster. Binds ssDNA in the presence of ADP but not other nucleotides, has ATPase activity that is stimulated by ssDNA and various branched DNA structures, but inhibited by SSB. Does not have RecA's homology-searching function.</text>
</comment>
<dbReference type="EMBL" id="PFAQ01000060">
    <property type="protein sequence ID" value="PIT94283.1"/>
    <property type="molecule type" value="Genomic_DNA"/>
</dbReference>
<dbReference type="PROSITE" id="PS50162">
    <property type="entry name" value="RECA_2"/>
    <property type="match status" value="1"/>
</dbReference>
<keyword evidence="1 11" id="KW-0479">Metal-binding</keyword>
<evidence type="ECO:0000256" key="10">
    <source>
        <dbReference type="ARBA" id="ARBA00023204"/>
    </source>
</evidence>
<comment type="function">
    <text evidence="11">Plays a role in repairing double-strand DNA breaks, probably involving stabilizing or processing branched DNA or blocked replication forks.</text>
</comment>
<keyword evidence="7 11" id="KW-0067">ATP-binding</keyword>
<dbReference type="InterPro" id="IPR004504">
    <property type="entry name" value="DNA_repair_RadA"/>
</dbReference>
<evidence type="ECO:0000256" key="12">
    <source>
        <dbReference type="NCBIfam" id="TIGR00416"/>
    </source>
</evidence>
<keyword evidence="4 13" id="KW-0863">Zinc-finger</keyword>
<dbReference type="FunFam" id="3.40.50.300:FF:000050">
    <property type="entry name" value="DNA repair protein RadA"/>
    <property type="match status" value="1"/>
</dbReference>
<dbReference type="Pfam" id="PF18073">
    <property type="entry name" value="Zn_ribbon_LapB"/>
    <property type="match status" value="1"/>
</dbReference>
<evidence type="ECO:0000313" key="16">
    <source>
        <dbReference type="Proteomes" id="UP000228900"/>
    </source>
</evidence>
<keyword evidence="8 11" id="KW-0346">Stress response</keyword>
<comment type="domain">
    <text evidence="11">The middle region has homology to RecA with ATPase motifs including the RadA KNRFG motif, while the C-terminus is homologous to Lon protease.</text>
</comment>
<evidence type="ECO:0000256" key="13">
    <source>
        <dbReference type="RuleBase" id="RU003555"/>
    </source>
</evidence>
<evidence type="ECO:0000313" key="15">
    <source>
        <dbReference type="EMBL" id="PIT94283.1"/>
    </source>
</evidence>
<accession>A0A2M6WND7</accession>
<name>A0A2M6WND7_9BACT</name>
<dbReference type="GO" id="GO:0000725">
    <property type="term" value="P:recombinational repair"/>
    <property type="evidence" value="ECO:0007669"/>
    <property type="project" value="UniProtKB-UniRule"/>
</dbReference>
<keyword evidence="2 11" id="KW-0547">Nucleotide-binding</keyword>
<gene>
    <name evidence="11" type="primary">radA</name>
    <name evidence="15" type="ORF">COT98_04455</name>
</gene>
<keyword evidence="10 11" id="KW-0234">DNA repair</keyword>
<dbReference type="Pfam" id="PF13481">
    <property type="entry name" value="AAA_25"/>
    <property type="match status" value="1"/>
</dbReference>
<evidence type="ECO:0000256" key="5">
    <source>
        <dbReference type="ARBA" id="ARBA00022801"/>
    </source>
</evidence>
<sequence length="464" mass="50353">MAERNNTLFVCSKCDAQYSKWSGRCLECGSWGTITQELVDKNEWRTSFGAKDKNLLKNVKGAEVINLNSVVESNLSRLVTGISEVDRVLGGGLVPGSLILLSGEPGVGKSTIVAQMANTLAQKSPDPVLYVSGEESAAQVKSRLDRLGCDLKNIKFVSEINVEKILAASLAVRPILVVVDSIQTVYSSQVPSEAGSLNQIRACAVKFLELAKTHNIAVCLIGHITKDGQIAGPKSLEHIVDTVIYLETETLNNYYILRASKNRFGSVNELGILEMTGSGFKEVANPTAVFLEENDRGLAGSVISCIIEGTRPFLVDIQALVTKTIFGYPQRKASGFDLNRLQVLTAVLSKRQKVNLSSQDVILNVVGGLKISDPALDLAVCLAMVSSHLNLPLDRRMLALGEVGLGGELRPVAKLEFRLKEAEKMGFTRILIPEMKLDSLAKMKNMEIIKVKTLSEAVDVVAKR</sequence>
<evidence type="ECO:0000256" key="3">
    <source>
        <dbReference type="ARBA" id="ARBA00022763"/>
    </source>
</evidence>
<dbReference type="GO" id="GO:0005829">
    <property type="term" value="C:cytosol"/>
    <property type="evidence" value="ECO:0007669"/>
    <property type="project" value="TreeGrafter"/>
</dbReference>
<evidence type="ECO:0000256" key="9">
    <source>
        <dbReference type="ARBA" id="ARBA00023125"/>
    </source>
</evidence>
<dbReference type="PANTHER" id="PTHR32472">
    <property type="entry name" value="DNA REPAIR PROTEIN RADA"/>
    <property type="match status" value="1"/>
</dbReference>
<dbReference type="InterPro" id="IPR027417">
    <property type="entry name" value="P-loop_NTPase"/>
</dbReference>
<dbReference type="HAMAP" id="MF_01498">
    <property type="entry name" value="RadA_bact"/>
    <property type="match status" value="1"/>
</dbReference>
<keyword evidence="5" id="KW-0378">Hydrolase</keyword>
<dbReference type="GO" id="GO:0140664">
    <property type="term" value="F:ATP-dependent DNA damage sensor activity"/>
    <property type="evidence" value="ECO:0007669"/>
    <property type="project" value="InterPro"/>
</dbReference>
<dbReference type="AlphaFoldDB" id="A0A2M6WND7"/>
<evidence type="ECO:0000256" key="1">
    <source>
        <dbReference type="ARBA" id="ARBA00022723"/>
    </source>
</evidence>
<proteinExistence type="inferred from homology"/>
<feature type="short sequence motif" description="RadA KNRFG motif" evidence="11">
    <location>
        <begin position="261"/>
        <end position="265"/>
    </location>
</feature>